<sequence length="128" mass="15270">MHFSGVFLRTSRVFLASESSAAGSKVAKSLPGIRFGNPWRDDYPEWIWKSLRVSRKDKDMFAPFFKLLNATKLYEYCLKDNRRYCMFVMGVGLVSSWMWSEWWNSVWRRINKGKLYNDVPYVYPEEDE</sequence>
<protein>
    <submittedName>
        <fullName evidence="11">Ubiquinol-cytochrome C family reductase UQCRX/QCR9-like protein</fullName>
    </submittedName>
</protein>
<dbReference type="GO" id="GO:0005743">
    <property type="term" value="C:mitochondrial inner membrane"/>
    <property type="evidence" value="ECO:0007669"/>
    <property type="project" value="UniProtKB-SubCell"/>
</dbReference>
<gene>
    <name evidence="11" type="ORF">TGDOM2_201880</name>
</gene>
<keyword evidence="8" id="KW-1133">Transmembrane helix</keyword>
<evidence type="ECO:0000256" key="3">
    <source>
        <dbReference type="ARBA" id="ARBA00022448"/>
    </source>
</evidence>
<accession>A0A086K9K4</accession>
<dbReference type="AlphaFoldDB" id="A0A086K9K4"/>
<evidence type="ECO:0000256" key="7">
    <source>
        <dbReference type="ARBA" id="ARBA00022982"/>
    </source>
</evidence>
<dbReference type="GO" id="GO:0045275">
    <property type="term" value="C:respiratory chain complex III"/>
    <property type="evidence" value="ECO:0007669"/>
    <property type="project" value="InterPro"/>
</dbReference>
<keyword evidence="9" id="KW-0496">Mitochondrion</keyword>
<dbReference type="EMBL" id="AHZU02000718">
    <property type="protein sequence ID" value="KFG41072.1"/>
    <property type="molecule type" value="Genomic_DNA"/>
</dbReference>
<comment type="similarity">
    <text evidence="2">Belongs to the UQCR10/QCR9 family.</text>
</comment>
<evidence type="ECO:0000313" key="12">
    <source>
        <dbReference type="Proteomes" id="UP000028837"/>
    </source>
</evidence>
<dbReference type="GO" id="GO:0006122">
    <property type="term" value="P:mitochondrial electron transport, ubiquinol to cytochrome c"/>
    <property type="evidence" value="ECO:0007669"/>
    <property type="project" value="InterPro"/>
</dbReference>
<evidence type="ECO:0000256" key="1">
    <source>
        <dbReference type="ARBA" id="ARBA00004434"/>
    </source>
</evidence>
<keyword evidence="3" id="KW-0813">Transport</keyword>
<proteinExistence type="inferred from homology"/>
<evidence type="ECO:0000256" key="2">
    <source>
        <dbReference type="ARBA" id="ARBA00007856"/>
    </source>
</evidence>
<evidence type="ECO:0000256" key="8">
    <source>
        <dbReference type="ARBA" id="ARBA00022989"/>
    </source>
</evidence>
<evidence type="ECO:0000256" key="5">
    <source>
        <dbReference type="ARBA" id="ARBA00022692"/>
    </source>
</evidence>
<dbReference type="VEuPathDB" id="ToxoDB:TGDOM2_201880"/>
<keyword evidence="6" id="KW-0999">Mitochondrion inner membrane</keyword>
<dbReference type="Proteomes" id="UP000028837">
    <property type="component" value="Unassembled WGS sequence"/>
</dbReference>
<comment type="subcellular location">
    <subcellularLocation>
        <location evidence="1">Mitochondrion inner membrane</location>
        <topology evidence="1">Single-pass membrane protein</topology>
    </subcellularLocation>
</comment>
<dbReference type="InterPro" id="IPR036656">
    <property type="entry name" value="QCR9_sf"/>
</dbReference>
<organism evidence="11 12">
    <name type="scientific">Toxoplasma gondii GAB2-2007-GAL-DOM2</name>
    <dbReference type="NCBI Taxonomy" id="1130820"/>
    <lineage>
        <taxon>Eukaryota</taxon>
        <taxon>Sar</taxon>
        <taxon>Alveolata</taxon>
        <taxon>Apicomplexa</taxon>
        <taxon>Conoidasida</taxon>
        <taxon>Coccidia</taxon>
        <taxon>Eucoccidiorida</taxon>
        <taxon>Eimeriorina</taxon>
        <taxon>Sarcocystidae</taxon>
        <taxon>Toxoplasma</taxon>
    </lineage>
</organism>
<dbReference type="Pfam" id="PF05365">
    <property type="entry name" value="UCR_UQCRX_QCR9"/>
    <property type="match status" value="1"/>
</dbReference>
<dbReference type="InterPro" id="IPR008027">
    <property type="entry name" value="QCR9"/>
</dbReference>
<evidence type="ECO:0000313" key="11">
    <source>
        <dbReference type="EMBL" id="KFG41072.1"/>
    </source>
</evidence>
<dbReference type="Gene3D" id="1.20.5.260">
    <property type="entry name" value="Cytochrome b-c1 complex subunit 9"/>
    <property type="match status" value="1"/>
</dbReference>
<evidence type="ECO:0000256" key="9">
    <source>
        <dbReference type="ARBA" id="ARBA00023128"/>
    </source>
</evidence>
<dbReference type="OrthoDB" id="9970435at2759"/>
<name>A0A086K9K4_TOXGO</name>
<keyword evidence="5" id="KW-0812">Transmembrane</keyword>
<evidence type="ECO:0000256" key="4">
    <source>
        <dbReference type="ARBA" id="ARBA00022660"/>
    </source>
</evidence>
<evidence type="ECO:0000256" key="6">
    <source>
        <dbReference type="ARBA" id="ARBA00022792"/>
    </source>
</evidence>
<evidence type="ECO:0000256" key="10">
    <source>
        <dbReference type="ARBA" id="ARBA00023136"/>
    </source>
</evidence>
<comment type="caution">
    <text evidence="11">The sequence shown here is derived from an EMBL/GenBank/DDBJ whole genome shotgun (WGS) entry which is preliminary data.</text>
</comment>
<keyword evidence="4" id="KW-0679">Respiratory chain</keyword>
<dbReference type="SUPFAM" id="SSF81514">
    <property type="entry name" value="Subunit X (non-heme 7 kDa protein) of cytochrome bc1 complex (Ubiquinol-cytochrome c reductase)"/>
    <property type="match status" value="1"/>
</dbReference>
<keyword evidence="10" id="KW-0472">Membrane</keyword>
<keyword evidence="7" id="KW-0249">Electron transport</keyword>
<reference evidence="11 12" key="1">
    <citation type="submission" date="2014-02" db="EMBL/GenBank/DDBJ databases">
        <authorList>
            <person name="Sibley D."/>
            <person name="Venepally P."/>
            <person name="Karamycheva S."/>
            <person name="Hadjithomas M."/>
            <person name="Khan A."/>
            <person name="Brunk B."/>
            <person name="Roos D."/>
            <person name="Caler E."/>
            <person name="Lorenzi H."/>
        </authorList>
    </citation>
    <scope>NUCLEOTIDE SEQUENCE [LARGE SCALE GENOMIC DNA]</scope>
    <source>
        <strain evidence="11 12">GAB2-2007-GAL-DOM2</strain>
    </source>
</reference>